<name>A0A9X2S8I6_9BACL</name>
<keyword evidence="3 8" id="KW-0597">Phosphoprotein</keyword>
<comment type="subcellular location">
    <subcellularLocation>
        <location evidence="1">Cytoplasm</location>
    </subcellularLocation>
</comment>
<dbReference type="PROSITE" id="PS50110">
    <property type="entry name" value="RESPONSE_REGULATORY"/>
    <property type="match status" value="1"/>
</dbReference>
<dbReference type="SUPFAM" id="SSF52172">
    <property type="entry name" value="CheY-like"/>
    <property type="match status" value="1"/>
</dbReference>
<dbReference type="GO" id="GO:0005737">
    <property type="term" value="C:cytoplasm"/>
    <property type="evidence" value="ECO:0007669"/>
    <property type="project" value="UniProtKB-SubCell"/>
</dbReference>
<dbReference type="InterPro" id="IPR018060">
    <property type="entry name" value="HTH_AraC"/>
</dbReference>
<dbReference type="InterPro" id="IPR009057">
    <property type="entry name" value="Homeodomain-like_sf"/>
</dbReference>
<dbReference type="InterPro" id="IPR041522">
    <property type="entry name" value="CdaR_GGDEF"/>
</dbReference>
<feature type="domain" description="HTH araC/xylS-type" evidence="9">
    <location>
        <begin position="435"/>
        <end position="532"/>
    </location>
</feature>
<dbReference type="InterPro" id="IPR051552">
    <property type="entry name" value="HptR"/>
</dbReference>
<keyword evidence="13" id="KW-1185">Reference proteome</keyword>
<evidence type="ECO:0000259" key="10">
    <source>
        <dbReference type="PROSITE" id="PS50110"/>
    </source>
</evidence>
<dbReference type="PROSITE" id="PS50887">
    <property type="entry name" value="GGDEF"/>
    <property type="match status" value="1"/>
</dbReference>
<dbReference type="Pfam" id="PF00072">
    <property type="entry name" value="Response_reg"/>
    <property type="match status" value="1"/>
</dbReference>
<feature type="modified residue" description="4-aspartylphosphate" evidence="8">
    <location>
        <position position="57"/>
    </location>
</feature>
<evidence type="ECO:0000256" key="2">
    <source>
        <dbReference type="ARBA" id="ARBA00022490"/>
    </source>
</evidence>
<dbReference type="InterPro" id="IPR011006">
    <property type="entry name" value="CheY-like_superfamily"/>
</dbReference>
<evidence type="ECO:0000313" key="12">
    <source>
        <dbReference type="EMBL" id="MCR2804275.1"/>
    </source>
</evidence>
<evidence type="ECO:0000259" key="9">
    <source>
        <dbReference type="PROSITE" id="PS01124"/>
    </source>
</evidence>
<feature type="domain" description="GGDEF" evidence="11">
    <location>
        <begin position="182"/>
        <end position="315"/>
    </location>
</feature>
<dbReference type="PANTHER" id="PTHR42713">
    <property type="entry name" value="HISTIDINE KINASE-RELATED"/>
    <property type="match status" value="1"/>
</dbReference>
<evidence type="ECO:0000256" key="4">
    <source>
        <dbReference type="ARBA" id="ARBA00023012"/>
    </source>
</evidence>
<dbReference type="PROSITE" id="PS00041">
    <property type="entry name" value="HTH_ARAC_FAMILY_1"/>
    <property type="match status" value="1"/>
</dbReference>
<dbReference type="InterPro" id="IPR000160">
    <property type="entry name" value="GGDEF_dom"/>
</dbReference>
<dbReference type="EMBL" id="JANIPJ010000006">
    <property type="protein sequence ID" value="MCR2804275.1"/>
    <property type="molecule type" value="Genomic_DNA"/>
</dbReference>
<accession>A0A9X2S8I6</accession>
<dbReference type="InterPro" id="IPR001789">
    <property type="entry name" value="Sig_transdc_resp-reg_receiver"/>
</dbReference>
<comment type="caution">
    <text evidence="12">The sequence shown here is derived from an EMBL/GenBank/DDBJ whole genome shotgun (WGS) entry which is preliminary data.</text>
</comment>
<dbReference type="PRINTS" id="PR00032">
    <property type="entry name" value="HTHARAC"/>
</dbReference>
<sequence>MAMFKVIIVDDELLMRIGIRSMIEWEEHGFRLAGEAANGREALDLSLRVGPDLIITDIKMPIMDGLSLIREVSKALNHCKFVILSNFDEIGYVKEALRLGASDYIIKSEITKHTLTDLLAGLREKLQPASGAESAPFRQPMDYTESLTHLKERLFKDLISGLLDEKEASAKAEQLQARVRSDRLVLAKLRIDRFGDVKKKYVEKDERLLRFSVRNIMEEIIPSSRNTEVIVESSSEYLLIHNPTAEDAREARKEIGKLCGSIASTMKDFMNISISAGISTVVSGFREVKQAYREADLALSGRFFRGIGQLAYYEDLAGLLDRESIDTQLEGEPALVFRDALESMQADRVVSFLDGFRRELEAMHVDEKSIRKAYIRLAEIVNSQSSRSRQSEDLSSPYEDVLTAETWDDIHEIVSEYACRTVTDGRPSDQASYAEMAAELIHRYYAEDISLQSVAAQINVHPSYLSRVFKQEKGENFISYLTRIRIERAKSFLESRHYKIYEVADKVGYHNYTYFSKLFKKIVGLSPEEFRG</sequence>
<dbReference type="PANTHER" id="PTHR42713:SF3">
    <property type="entry name" value="TRANSCRIPTIONAL REGULATORY PROTEIN HPTR"/>
    <property type="match status" value="1"/>
</dbReference>
<dbReference type="GO" id="GO:0043565">
    <property type="term" value="F:sequence-specific DNA binding"/>
    <property type="evidence" value="ECO:0007669"/>
    <property type="project" value="InterPro"/>
</dbReference>
<evidence type="ECO:0000256" key="7">
    <source>
        <dbReference type="ARBA" id="ARBA00023163"/>
    </source>
</evidence>
<feature type="domain" description="Response regulatory" evidence="10">
    <location>
        <begin position="5"/>
        <end position="122"/>
    </location>
</feature>
<protein>
    <submittedName>
        <fullName evidence="12">Response regulator</fullName>
    </submittedName>
</protein>
<evidence type="ECO:0000256" key="1">
    <source>
        <dbReference type="ARBA" id="ARBA00004496"/>
    </source>
</evidence>
<dbReference type="SUPFAM" id="SSF46689">
    <property type="entry name" value="Homeodomain-like"/>
    <property type="match status" value="2"/>
</dbReference>
<dbReference type="GO" id="GO:0000160">
    <property type="term" value="P:phosphorelay signal transduction system"/>
    <property type="evidence" value="ECO:0007669"/>
    <property type="project" value="UniProtKB-KW"/>
</dbReference>
<reference evidence="12" key="1">
    <citation type="submission" date="2022-08" db="EMBL/GenBank/DDBJ databases">
        <title>The genomic sequence of strain Paenibacillus sp. SCIV0701.</title>
        <authorList>
            <person name="Zhao H."/>
        </authorList>
    </citation>
    <scope>NUCLEOTIDE SEQUENCE</scope>
    <source>
        <strain evidence="12">SCIV0701</strain>
    </source>
</reference>
<organism evidence="12 13">
    <name type="scientific">Paenibacillus soyae</name>
    <dbReference type="NCBI Taxonomy" id="2969249"/>
    <lineage>
        <taxon>Bacteria</taxon>
        <taxon>Bacillati</taxon>
        <taxon>Bacillota</taxon>
        <taxon>Bacilli</taxon>
        <taxon>Bacillales</taxon>
        <taxon>Paenibacillaceae</taxon>
        <taxon>Paenibacillus</taxon>
    </lineage>
</organism>
<dbReference type="Gene3D" id="3.40.50.2300">
    <property type="match status" value="1"/>
</dbReference>
<dbReference type="Gene3D" id="3.30.70.270">
    <property type="match status" value="1"/>
</dbReference>
<dbReference type="Proteomes" id="UP001141950">
    <property type="component" value="Unassembled WGS sequence"/>
</dbReference>
<gene>
    <name evidence="12" type="ORF">NQZ67_10315</name>
</gene>
<proteinExistence type="predicted"/>
<dbReference type="InterPro" id="IPR018062">
    <property type="entry name" value="HTH_AraC-typ_CS"/>
</dbReference>
<evidence type="ECO:0000256" key="6">
    <source>
        <dbReference type="ARBA" id="ARBA00023125"/>
    </source>
</evidence>
<keyword evidence="4" id="KW-0902">Two-component regulatory system</keyword>
<evidence type="ECO:0000256" key="3">
    <source>
        <dbReference type="ARBA" id="ARBA00022553"/>
    </source>
</evidence>
<dbReference type="RefSeq" id="WP_257445183.1">
    <property type="nucleotide sequence ID" value="NZ_JANIPJ010000006.1"/>
</dbReference>
<dbReference type="SMART" id="SM00342">
    <property type="entry name" value="HTH_ARAC"/>
    <property type="match status" value="1"/>
</dbReference>
<keyword evidence="7" id="KW-0804">Transcription</keyword>
<dbReference type="InterPro" id="IPR020449">
    <property type="entry name" value="Tscrpt_reg_AraC-type_HTH"/>
</dbReference>
<keyword evidence="5" id="KW-0805">Transcription regulation</keyword>
<evidence type="ECO:0000259" key="11">
    <source>
        <dbReference type="PROSITE" id="PS50887"/>
    </source>
</evidence>
<dbReference type="CDD" id="cd17536">
    <property type="entry name" value="REC_YesN-like"/>
    <property type="match status" value="1"/>
</dbReference>
<evidence type="ECO:0000256" key="8">
    <source>
        <dbReference type="PROSITE-ProRule" id="PRU00169"/>
    </source>
</evidence>
<dbReference type="PROSITE" id="PS01124">
    <property type="entry name" value="HTH_ARAC_FAMILY_2"/>
    <property type="match status" value="1"/>
</dbReference>
<evidence type="ECO:0000256" key="5">
    <source>
        <dbReference type="ARBA" id="ARBA00023015"/>
    </source>
</evidence>
<dbReference type="InterPro" id="IPR043128">
    <property type="entry name" value="Rev_trsase/Diguanyl_cyclase"/>
</dbReference>
<dbReference type="GO" id="GO:0003700">
    <property type="term" value="F:DNA-binding transcription factor activity"/>
    <property type="evidence" value="ECO:0007669"/>
    <property type="project" value="InterPro"/>
</dbReference>
<dbReference type="SMART" id="SM00448">
    <property type="entry name" value="REC"/>
    <property type="match status" value="1"/>
</dbReference>
<dbReference type="Pfam" id="PF12833">
    <property type="entry name" value="HTH_18"/>
    <property type="match status" value="1"/>
</dbReference>
<dbReference type="AlphaFoldDB" id="A0A9X2S8I6"/>
<evidence type="ECO:0000313" key="13">
    <source>
        <dbReference type="Proteomes" id="UP001141950"/>
    </source>
</evidence>
<keyword evidence="6" id="KW-0238">DNA-binding</keyword>
<dbReference type="Pfam" id="PF17853">
    <property type="entry name" value="GGDEF_2"/>
    <property type="match status" value="1"/>
</dbReference>
<dbReference type="Gene3D" id="1.10.10.60">
    <property type="entry name" value="Homeodomain-like"/>
    <property type="match status" value="2"/>
</dbReference>
<keyword evidence="2" id="KW-0963">Cytoplasm</keyword>